<evidence type="ECO:0000259" key="1">
    <source>
        <dbReference type="Pfam" id="PF10646"/>
    </source>
</evidence>
<evidence type="ECO:0000313" key="3">
    <source>
        <dbReference type="Proteomes" id="UP000671862"/>
    </source>
</evidence>
<reference evidence="2 3" key="1">
    <citation type="submission" date="2021-03" db="EMBL/GenBank/DDBJ databases">
        <title>Thermosipho ferrireducens sp.nov., an anaerobic thermophilic iron-reducing bacterium isolated from a deep-sea hydrothermal sulfide deposits.</title>
        <authorList>
            <person name="Zeng X."/>
            <person name="Chen Y."/>
            <person name="Shao Z."/>
        </authorList>
    </citation>
    <scope>NUCLEOTIDE SEQUENCE [LARGE SCALE GENOMIC DNA]</scope>
    <source>
        <strain evidence="2 3">JL129W03</strain>
    </source>
</reference>
<organism evidence="2 3">
    <name type="scientific">Thermosipho ferrireducens</name>
    <dbReference type="NCBI Taxonomy" id="2571116"/>
    <lineage>
        <taxon>Bacteria</taxon>
        <taxon>Thermotogati</taxon>
        <taxon>Thermotogota</taxon>
        <taxon>Thermotogae</taxon>
        <taxon>Thermotogales</taxon>
        <taxon>Fervidobacteriaceae</taxon>
        <taxon>Thermosipho</taxon>
    </lineage>
</organism>
<gene>
    <name evidence="2" type="ORF">JYK00_07720</name>
</gene>
<dbReference type="Proteomes" id="UP000671862">
    <property type="component" value="Chromosome"/>
</dbReference>
<sequence>MKKIAVIFVLVLFIYSFSFSAKIAFVNNNDIIFVEDSSESLQVEDLFKKLSKPPVGYSTYIPTDLLNAYYFVETSLIIDINFSLIQSYSLEEEIYLFLQMMYTLFQNVRGIDRIYILEDGKQTNLLVRYIDIRWSFPRDLYKK</sequence>
<protein>
    <submittedName>
        <fullName evidence="2">GerMN domain-containing protein</fullName>
    </submittedName>
</protein>
<keyword evidence="3" id="KW-1185">Reference proteome</keyword>
<accession>A0ABX7S749</accession>
<dbReference type="Pfam" id="PF10646">
    <property type="entry name" value="Germane"/>
    <property type="match status" value="1"/>
</dbReference>
<evidence type="ECO:0000313" key="2">
    <source>
        <dbReference type="EMBL" id="QTA37610.1"/>
    </source>
</evidence>
<name>A0ABX7S749_9BACT</name>
<feature type="domain" description="GerMN" evidence="1">
    <location>
        <begin position="38"/>
        <end position="122"/>
    </location>
</feature>
<proteinExistence type="predicted"/>
<dbReference type="EMBL" id="CP071446">
    <property type="protein sequence ID" value="QTA37610.1"/>
    <property type="molecule type" value="Genomic_DNA"/>
</dbReference>
<dbReference type="RefSeq" id="WP_207566334.1">
    <property type="nucleotide sequence ID" value="NZ_CP071446.1"/>
</dbReference>
<dbReference type="InterPro" id="IPR019606">
    <property type="entry name" value="GerMN"/>
</dbReference>